<keyword evidence="4" id="KW-1185">Reference proteome</keyword>
<evidence type="ECO:0000256" key="1">
    <source>
        <dbReference type="SAM" id="MobiDB-lite"/>
    </source>
</evidence>
<dbReference type="RefSeq" id="WP_379840620.1">
    <property type="nucleotide sequence ID" value="NZ_JBHSMA010000001.1"/>
</dbReference>
<comment type="caution">
    <text evidence="3">The sequence shown here is derived from an EMBL/GenBank/DDBJ whole genome shotgun (WGS) entry which is preliminary data.</text>
</comment>
<feature type="transmembrane region" description="Helical" evidence="2">
    <location>
        <begin position="33"/>
        <end position="49"/>
    </location>
</feature>
<keyword evidence="2" id="KW-1133">Transmembrane helix</keyword>
<accession>A0ABW0I5X1</accession>
<feature type="region of interest" description="Disordered" evidence="1">
    <location>
        <begin position="53"/>
        <end position="75"/>
    </location>
</feature>
<keyword evidence="2" id="KW-0472">Membrane</keyword>
<evidence type="ECO:0000313" key="3">
    <source>
        <dbReference type="EMBL" id="MFC5407928.1"/>
    </source>
</evidence>
<keyword evidence="2" id="KW-0812">Transmembrane</keyword>
<evidence type="ECO:0000256" key="2">
    <source>
        <dbReference type="SAM" id="Phobius"/>
    </source>
</evidence>
<reference evidence="4" key="1">
    <citation type="journal article" date="2019" name="Int. J. Syst. Evol. Microbiol.">
        <title>The Global Catalogue of Microorganisms (GCM) 10K type strain sequencing project: providing services to taxonomists for standard genome sequencing and annotation.</title>
        <authorList>
            <consortium name="The Broad Institute Genomics Platform"/>
            <consortium name="The Broad Institute Genome Sequencing Center for Infectious Disease"/>
            <person name="Wu L."/>
            <person name="Ma J."/>
        </authorList>
    </citation>
    <scope>NUCLEOTIDE SEQUENCE [LARGE SCALE GENOMIC DNA]</scope>
    <source>
        <strain evidence="4">CCUG 55250</strain>
    </source>
</reference>
<gene>
    <name evidence="3" type="ORF">ACFPMF_01310</name>
</gene>
<proteinExistence type="predicted"/>
<organism evidence="3 4">
    <name type="scientific">Larkinella bovis</name>
    <dbReference type="NCBI Taxonomy" id="683041"/>
    <lineage>
        <taxon>Bacteria</taxon>
        <taxon>Pseudomonadati</taxon>
        <taxon>Bacteroidota</taxon>
        <taxon>Cytophagia</taxon>
        <taxon>Cytophagales</taxon>
        <taxon>Spirosomataceae</taxon>
        <taxon>Larkinella</taxon>
    </lineage>
</organism>
<dbReference type="Proteomes" id="UP001596106">
    <property type="component" value="Unassembled WGS sequence"/>
</dbReference>
<protein>
    <recommendedName>
        <fullName evidence="5">DUF5668 domain-containing protein</fullName>
    </recommendedName>
</protein>
<sequence>MKIPETILGALSLGCLILWVLEFRRTGTFREHYWLLMLCLAFLLGFLYVRGQRLNPPGRKPAVPVKATKRKKKKS</sequence>
<dbReference type="EMBL" id="JBHSMA010000001">
    <property type="protein sequence ID" value="MFC5407928.1"/>
    <property type="molecule type" value="Genomic_DNA"/>
</dbReference>
<evidence type="ECO:0000313" key="4">
    <source>
        <dbReference type="Proteomes" id="UP001596106"/>
    </source>
</evidence>
<name>A0ABW0I5X1_9BACT</name>
<evidence type="ECO:0008006" key="5">
    <source>
        <dbReference type="Google" id="ProtNLM"/>
    </source>
</evidence>